<protein>
    <recommendedName>
        <fullName evidence="3">Uracil-DNA glycosylase-like domain-containing protein</fullName>
    </recommendedName>
</protein>
<name>A0A6L7HTS6_9GAMM</name>
<proteinExistence type="predicted"/>
<dbReference type="AlphaFoldDB" id="A0A6L7HTS6"/>
<reference evidence="1 2" key="1">
    <citation type="submission" date="2019-12" db="EMBL/GenBank/DDBJ databases">
        <title>Shewanella insulae sp. nov., isolated from a tidal flat.</title>
        <authorList>
            <person name="Yoon J.-H."/>
        </authorList>
    </citation>
    <scope>NUCLEOTIDE SEQUENCE [LARGE SCALE GENOMIC DNA]</scope>
    <source>
        <strain evidence="1 2">JBTF-M18</strain>
    </source>
</reference>
<accession>A0A6L7HTS6</accession>
<keyword evidence="2" id="KW-1185">Reference proteome</keyword>
<dbReference type="Proteomes" id="UP000474778">
    <property type="component" value="Unassembled WGS sequence"/>
</dbReference>
<dbReference type="InterPro" id="IPR036895">
    <property type="entry name" value="Uracil-DNA_glycosylase-like_sf"/>
</dbReference>
<sequence length="169" mass="19052">MLTRTKNSYLDEFWKNQSDESVVLTDEQREPLQKRVVRLLADLGYDARNVCASNLIFPTTRSAEGLCFGLAGLCWPVHEAVLEIVQPKLLLTFGNGPESPYAFVKELLYNDESEQTIDSGHPGWVCKGFRAELNQRSMFVAGLPHLSRYNSVGKVEVITWLKEAIDSIC</sequence>
<dbReference type="EMBL" id="WRPA01000002">
    <property type="protein sequence ID" value="MXR67709.1"/>
    <property type="molecule type" value="Genomic_DNA"/>
</dbReference>
<evidence type="ECO:0000313" key="2">
    <source>
        <dbReference type="Proteomes" id="UP000474778"/>
    </source>
</evidence>
<gene>
    <name evidence="1" type="ORF">GNT65_03360</name>
</gene>
<dbReference type="SUPFAM" id="SSF52141">
    <property type="entry name" value="Uracil-DNA glycosylase-like"/>
    <property type="match status" value="1"/>
</dbReference>
<organism evidence="1 2">
    <name type="scientific">Shewanella insulae</name>
    <dbReference type="NCBI Taxonomy" id="2681496"/>
    <lineage>
        <taxon>Bacteria</taxon>
        <taxon>Pseudomonadati</taxon>
        <taxon>Pseudomonadota</taxon>
        <taxon>Gammaproteobacteria</taxon>
        <taxon>Alteromonadales</taxon>
        <taxon>Shewanellaceae</taxon>
        <taxon>Shewanella</taxon>
    </lineage>
</organism>
<evidence type="ECO:0000313" key="1">
    <source>
        <dbReference type="EMBL" id="MXR67709.1"/>
    </source>
</evidence>
<evidence type="ECO:0008006" key="3">
    <source>
        <dbReference type="Google" id="ProtNLM"/>
    </source>
</evidence>
<comment type="caution">
    <text evidence="1">The sequence shown here is derived from an EMBL/GenBank/DDBJ whole genome shotgun (WGS) entry which is preliminary data.</text>
</comment>